<dbReference type="AlphaFoldDB" id="A0A1E8EV62"/>
<evidence type="ECO:0000313" key="2">
    <source>
        <dbReference type="Proteomes" id="UP000175744"/>
    </source>
</evidence>
<proteinExistence type="predicted"/>
<dbReference type="RefSeq" id="WP_070111346.1">
    <property type="nucleotide sequence ID" value="NZ_LZFO01000058.1"/>
</dbReference>
<name>A0A1E8EV62_9CLOT</name>
<dbReference type="Proteomes" id="UP000175744">
    <property type="component" value="Unassembled WGS sequence"/>
</dbReference>
<comment type="caution">
    <text evidence="1">The sequence shown here is derived from an EMBL/GenBank/DDBJ whole genome shotgun (WGS) entry which is preliminary data.</text>
</comment>
<evidence type="ECO:0000313" key="1">
    <source>
        <dbReference type="EMBL" id="OFH99380.1"/>
    </source>
</evidence>
<protein>
    <submittedName>
        <fullName evidence="1">Uncharacterized protein</fullName>
    </submittedName>
</protein>
<sequence length="112" mass="13015">MVDDKILINEKTINQIKSKAKIIKVITKEKQLIDIADEILNLLELDFKENNSSSLKEKIKKKMHETKITDPDMNASLYILYRKLSDGIISEEEAAKLLDIYESIEPFDKKVY</sequence>
<dbReference type="OrthoDB" id="1930945at2"/>
<gene>
    <name evidence="1" type="ORF">CLOACE_22500</name>
</gene>
<keyword evidence="2" id="KW-1185">Reference proteome</keyword>
<organism evidence="1 2">
    <name type="scientific">Clostridium acetireducens DSM 10703</name>
    <dbReference type="NCBI Taxonomy" id="1121290"/>
    <lineage>
        <taxon>Bacteria</taxon>
        <taxon>Bacillati</taxon>
        <taxon>Bacillota</taxon>
        <taxon>Clostridia</taxon>
        <taxon>Eubacteriales</taxon>
        <taxon>Clostridiaceae</taxon>
        <taxon>Clostridium</taxon>
    </lineage>
</organism>
<dbReference type="EMBL" id="LZFO01000058">
    <property type="protein sequence ID" value="OFH99380.1"/>
    <property type="molecule type" value="Genomic_DNA"/>
</dbReference>
<reference evidence="1 2" key="1">
    <citation type="submission" date="2016-06" db="EMBL/GenBank/DDBJ databases">
        <title>Genome sequence of Clostridium acetireducens DSM 10703.</title>
        <authorList>
            <person name="Poehlein A."/>
            <person name="Fluechter S."/>
            <person name="Duerre P."/>
            <person name="Daniel R."/>
        </authorList>
    </citation>
    <scope>NUCLEOTIDE SEQUENCE [LARGE SCALE GENOMIC DNA]</scope>
    <source>
        <strain evidence="1 2">DSM 10703</strain>
    </source>
</reference>
<dbReference type="PATRIC" id="fig|1121290.3.peg.2272"/>
<accession>A0A1E8EV62</accession>